<dbReference type="PROSITE" id="PS51195">
    <property type="entry name" value="Q_MOTIF"/>
    <property type="match status" value="1"/>
</dbReference>
<evidence type="ECO:0000256" key="8">
    <source>
        <dbReference type="SAM" id="MobiDB-lite"/>
    </source>
</evidence>
<dbReference type="GO" id="GO:0009409">
    <property type="term" value="P:response to cold"/>
    <property type="evidence" value="ECO:0007669"/>
    <property type="project" value="TreeGrafter"/>
</dbReference>
<evidence type="ECO:0000259" key="9">
    <source>
        <dbReference type="PROSITE" id="PS51192"/>
    </source>
</evidence>
<dbReference type="InterPro" id="IPR000629">
    <property type="entry name" value="RNA-helicase_DEAD-box_CS"/>
</dbReference>
<dbReference type="Proteomes" id="UP000319514">
    <property type="component" value="Unassembled WGS sequence"/>
</dbReference>
<comment type="similarity">
    <text evidence="7">Belongs to the DEAD box helicase family.</text>
</comment>
<dbReference type="GO" id="GO:0005829">
    <property type="term" value="C:cytosol"/>
    <property type="evidence" value="ECO:0007669"/>
    <property type="project" value="TreeGrafter"/>
</dbReference>
<evidence type="ECO:0000256" key="4">
    <source>
        <dbReference type="ARBA" id="ARBA00022806"/>
    </source>
</evidence>
<dbReference type="InterPro" id="IPR027417">
    <property type="entry name" value="P-loop_NTPase"/>
</dbReference>
<organism evidence="12 13">
    <name type="scientific">Oryzihumus leptocrescens</name>
    <dbReference type="NCBI Taxonomy" id="297536"/>
    <lineage>
        <taxon>Bacteria</taxon>
        <taxon>Bacillati</taxon>
        <taxon>Actinomycetota</taxon>
        <taxon>Actinomycetes</taxon>
        <taxon>Micrococcales</taxon>
        <taxon>Intrasporangiaceae</taxon>
        <taxon>Oryzihumus</taxon>
    </lineage>
</organism>
<dbReference type="GO" id="GO:0016787">
    <property type="term" value="F:hydrolase activity"/>
    <property type="evidence" value="ECO:0007669"/>
    <property type="project" value="UniProtKB-KW"/>
</dbReference>
<feature type="domain" description="Helicase ATP-binding" evidence="9">
    <location>
        <begin position="37"/>
        <end position="217"/>
    </location>
</feature>
<dbReference type="GO" id="GO:0005524">
    <property type="term" value="F:ATP binding"/>
    <property type="evidence" value="ECO:0007669"/>
    <property type="project" value="UniProtKB-KW"/>
</dbReference>
<feature type="compositionally biased region" description="Basic residues" evidence="8">
    <location>
        <begin position="498"/>
        <end position="507"/>
    </location>
</feature>
<dbReference type="AlphaFoldDB" id="A0A542ZML8"/>
<keyword evidence="3 7" id="KW-0378">Hydrolase</keyword>
<dbReference type="InterPro" id="IPR011545">
    <property type="entry name" value="DEAD/DEAH_box_helicase_dom"/>
</dbReference>
<keyword evidence="13" id="KW-1185">Reference proteome</keyword>
<dbReference type="PROSITE" id="PS51192">
    <property type="entry name" value="HELICASE_ATP_BIND_1"/>
    <property type="match status" value="1"/>
</dbReference>
<feature type="compositionally biased region" description="Basic and acidic residues" evidence="8">
    <location>
        <begin position="438"/>
        <end position="455"/>
    </location>
</feature>
<evidence type="ECO:0000256" key="1">
    <source>
        <dbReference type="ARBA" id="ARBA00012552"/>
    </source>
</evidence>
<dbReference type="GO" id="GO:0033592">
    <property type="term" value="F:RNA strand annealing activity"/>
    <property type="evidence" value="ECO:0007669"/>
    <property type="project" value="TreeGrafter"/>
</dbReference>
<feature type="compositionally biased region" description="Low complexity" evidence="8">
    <location>
        <begin position="469"/>
        <end position="481"/>
    </location>
</feature>
<dbReference type="SMART" id="SM00490">
    <property type="entry name" value="HELICc"/>
    <property type="match status" value="1"/>
</dbReference>
<dbReference type="CDD" id="cd00268">
    <property type="entry name" value="DEADc"/>
    <property type="match status" value="1"/>
</dbReference>
<dbReference type="RefSeq" id="WP_246092193.1">
    <property type="nucleotide sequence ID" value="NZ_BAAAKX010000001.1"/>
</dbReference>
<feature type="domain" description="Helicase C-terminal" evidence="10">
    <location>
        <begin position="247"/>
        <end position="395"/>
    </location>
</feature>
<dbReference type="InterPro" id="IPR014001">
    <property type="entry name" value="Helicase_ATP-bd"/>
</dbReference>
<dbReference type="EC" id="3.6.4.13" evidence="1"/>
<accession>A0A542ZML8</accession>
<dbReference type="PROSITE" id="PS51194">
    <property type="entry name" value="HELICASE_CTER"/>
    <property type="match status" value="1"/>
</dbReference>
<dbReference type="InterPro" id="IPR044742">
    <property type="entry name" value="DEAD/DEAH_RhlB"/>
</dbReference>
<dbReference type="InterPro" id="IPR050547">
    <property type="entry name" value="DEAD_box_RNA_helicases"/>
</dbReference>
<protein>
    <recommendedName>
        <fullName evidence="1">RNA helicase</fullName>
        <ecNumber evidence="1">3.6.4.13</ecNumber>
    </recommendedName>
</protein>
<dbReference type="EMBL" id="VFOQ01000001">
    <property type="protein sequence ID" value="TQL61460.1"/>
    <property type="molecule type" value="Genomic_DNA"/>
</dbReference>
<feature type="short sequence motif" description="Q motif" evidence="6">
    <location>
        <begin position="6"/>
        <end position="34"/>
    </location>
</feature>
<reference evidence="12 13" key="1">
    <citation type="submission" date="2019-06" db="EMBL/GenBank/DDBJ databases">
        <title>Sequencing the genomes of 1000 actinobacteria strains.</title>
        <authorList>
            <person name="Klenk H.-P."/>
        </authorList>
    </citation>
    <scope>NUCLEOTIDE SEQUENCE [LARGE SCALE GENOMIC DNA]</scope>
    <source>
        <strain evidence="12 13">DSM 18082</strain>
    </source>
</reference>
<dbReference type="GO" id="GO:0005840">
    <property type="term" value="C:ribosome"/>
    <property type="evidence" value="ECO:0007669"/>
    <property type="project" value="TreeGrafter"/>
</dbReference>
<evidence type="ECO:0000313" key="12">
    <source>
        <dbReference type="EMBL" id="TQL61460.1"/>
    </source>
</evidence>
<keyword evidence="4 7" id="KW-0347">Helicase</keyword>
<feature type="domain" description="DEAD-box RNA helicase Q" evidence="11">
    <location>
        <begin position="6"/>
        <end position="34"/>
    </location>
</feature>
<evidence type="ECO:0000259" key="11">
    <source>
        <dbReference type="PROSITE" id="PS51195"/>
    </source>
</evidence>
<keyword evidence="2 7" id="KW-0547">Nucleotide-binding</keyword>
<dbReference type="SMART" id="SM00487">
    <property type="entry name" value="DEXDc"/>
    <property type="match status" value="1"/>
</dbReference>
<evidence type="ECO:0000256" key="3">
    <source>
        <dbReference type="ARBA" id="ARBA00022801"/>
    </source>
</evidence>
<name>A0A542ZML8_9MICO</name>
<dbReference type="GO" id="GO:0003724">
    <property type="term" value="F:RNA helicase activity"/>
    <property type="evidence" value="ECO:0007669"/>
    <property type="project" value="UniProtKB-EC"/>
</dbReference>
<dbReference type="Pfam" id="PF00271">
    <property type="entry name" value="Helicase_C"/>
    <property type="match status" value="1"/>
</dbReference>
<evidence type="ECO:0000259" key="10">
    <source>
        <dbReference type="PROSITE" id="PS51194"/>
    </source>
</evidence>
<feature type="compositionally biased region" description="Basic and acidic residues" evidence="8">
    <location>
        <begin position="482"/>
        <end position="497"/>
    </location>
</feature>
<dbReference type="InterPro" id="IPR001650">
    <property type="entry name" value="Helicase_C-like"/>
</dbReference>
<dbReference type="PROSITE" id="PS00039">
    <property type="entry name" value="DEAD_ATP_HELICASE"/>
    <property type="match status" value="1"/>
</dbReference>
<feature type="region of interest" description="Disordered" evidence="8">
    <location>
        <begin position="400"/>
        <end position="517"/>
    </location>
</feature>
<evidence type="ECO:0000256" key="2">
    <source>
        <dbReference type="ARBA" id="ARBA00022741"/>
    </source>
</evidence>
<dbReference type="PANTHER" id="PTHR47963:SF8">
    <property type="entry name" value="ATP-DEPENDENT RNA HELICASE DEAD"/>
    <property type="match status" value="1"/>
</dbReference>
<dbReference type="CDD" id="cd18787">
    <property type="entry name" value="SF2_C_DEAD"/>
    <property type="match status" value="1"/>
</dbReference>
<dbReference type="InterPro" id="IPR014014">
    <property type="entry name" value="RNA_helicase_DEAD_Q_motif"/>
</dbReference>
<dbReference type="PANTHER" id="PTHR47963">
    <property type="entry name" value="DEAD-BOX ATP-DEPENDENT RNA HELICASE 47, MITOCHONDRIAL"/>
    <property type="match status" value="1"/>
</dbReference>
<dbReference type="SUPFAM" id="SSF52540">
    <property type="entry name" value="P-loop containing nucleoside triphosphate hydrolases"/>
    <property type="match status" value="1"/>
</dbReference>
<evidence type="ECO:0000256" key="7">
    <source>
        <dbReference type="RuleBase" id="RU000492"/>
    </source>
</evidence>
<dbReference type="Pfam" id="PF00270">
    <property type="entry name" value="DEAD"/>
    <property type="match status" value="1"/>
</dbReference>
<dbReference type="Gene3D" id="3.40.50.300">
    <property type="entry name" value="P-loop containing nucleotide triphosphate hydrolases"/>
    <property type="match status" value="2"/>
</dbReference>
<gene>
    <name evidence="12" type="ORF">FB474_2871</name>
</gene>
<evidence type="ECO:0000313" key="13">
    <source>
        <dbReference type="Proteomes" id="UP000319514"/>
    </source>
</evidence>
<comment type="caution">
    <text evidence="12">The sequence shown here is derived from an EMBL/GenBank/DDBJ whole genome shotgun (WGS) entry which is preliminary data.</text>
</comment>
<evidence type="ECO:0000256" key="5">
    <source>
        <dbReference type="ARBA" id="ARBA00022840"/>
    </source>
</evidence>
<keyword evidence="5 7" id="KW-0067">ATP-binding</keyword>
<proteinExistence type="inferred from homology"/>
<evidence type="ECO:0000256" key="6">
    <source>
        <dbReference type="PROSITE-ProRule" id="PRU00552"/>
    </source>
</evidence>
<sequence length="517" mass="55713">MSTAEQTFADFDVHPQIVESLADAGIIHPFPIQAMTLPVALGGHDIIGQAKTGTGKTLGFGVPMLQRVVSPSDEEFANLPHAGKPQALAVAPTRELAVQVSGDLERAGRKRGIRVLTVYGGRAYEPQVEALQRGVEVVVGTPGRLIDLAQQGYLDLSHVRSVVLDEADEMLDLGFLPDVEKLLAMTPGSRQTMLFSATMPGAVVALARRYMSQPTHIRAMGDDQENAHTVKAVEQFVYRAHAMDKVEMLARMLQARDRGLTIIFSRTKRTAAKVADELAERGFAAAAIHGDLGQGAREQALRAFRNGKVDILVATDVAARGIDVDNVTHVINYQCPEDEKTYLHRIGRTARAGNTGIAVTFVDWDDLHRWALINKVLDLGIPEPQETYSSSEHLFTDLDIPTTATGTLPKSARTREGLEAEAVEDLGETGKRAGKGGGRGEREPGGRHGSEEGGSRGRSRNRRSGGRGEAASGSTEAGTRSESTRSESGSRGDADKPRRQRNRRRTRGGQPSGDAQG</sequence>